<evidence type="ECO:0000256" key="2">
    <source>
        <dbReference type="ARBA" id="ARBA00022963"/>
    </source>
</evidence>
<protein>
    <submittedName>
        <fullName evidence="5">Alpha/beta fold hydrolase</fullName>
    </submittedName>
</protein>
<name>A0ABW9Y790_9RHOB</name>
<dbReference type="PANTHER" id="PTHR10272:SF0">
    <property type="entry name" value="PLATELET-ACTIVATING FACTOR ACETYLHYDROLASE"/>
    <property type="match status" value="1"/>
</dbReference>
<evidence type="ECO:0000313" key="5">
    <source>
        <dbReference type="EMBL" id="NBE08447.1"/>
    </source>
</evidence>
<dbReference type="InterPro" id="IPR000073">
    <property type="entry name" value="AB_hydrolase_1"/>
</dbReference>
<keyword evidence="6" id="KW-1185">Reference proteome</keyword>
<evidence type="ECO:0000256" key="1">
    <source>
        <dbReference type="ARBA" id="ARBA00022801"/>
    </source>
</evidence>
<dbReference type="EMBL" id="JAAATW010000003">
    <property type="protein sequence ID" value="NBE08447.1"/>
    <property type="molecule type" value="Genomic_DNA"/>
</dbReference>
<dbReference type="PANTHER" id="PTHR10272">
    <property type="entry name" value="PLATELET-ACTIVATING FACTOR ACETYLHYDROLASE"/>
    <property type="match status" value="1"/>
</dbReference>
<dbReference type="InterPro" id="IPR029058">
    <property type="entry name" value="AB_hydrolase_fold"/>
</dbReference>
<proteinExistence type="predicted"/>
<evidence type="ECO:0000259" key="4">
    <source>
        <dbReference type="Pfam" id="PF00561"/>
    </source>
</evidence>
<dbReference type="Proteomes" id="UP001517376">
    <property type="component" value="Unassembled WGS sequence"/>
</dbReference>
<evidence type="ECO:0000256" key="3">
    <source>
        <dbReference type="ARBA" id="ARBA00023098"/>
    </source>
</evidence>
<sequence>MENRIDLQRPDAPDMAGYGAHAVGWRDWVVETPPRPDLRASGDGPVRMAPRVLRCAVWYPARAGGDAARYRTTLRDGRQEAWLQGRAVAGADAEEGQFPLVILSHGWPGNRFLMAHLGETLASRGHVVVAADHPGSTYEDRLAGVADFGITLLHRAWDQAFLTRAAEAAFPQMIEPGRAAIVGYSMGGYGALISAGAGLSDTGTGWPGGARGDLMARHAEGTAEALPGLRAIVAIGPWGAQHGFWSDRALAAIRVPMLVIGGDGDDISGYTGGIRRVFEAAAGCDRWLLTFQGAGHNAAAPIPAPHEAWARVPWLDFPPFEHYADPVWDSLRMNNVAQHMIAAFLDQALRGADQAARLAPFDGGHPAGFGATGAPGLRLEWRRAGQP</sequence>
<evidence type="ECO:0000313" key="6">
    <source>
        <dbReference type="Proteomes" id="UP001517376"/>
    </source>
</evidence>
<keyword evidence="3" id="KW-0443">Lipid metabolism</keyword>
<reference evidence="6" key="1">
    <citation type="submission" date="2020-01" db="EMBL/GenBank/DDBJ databases">
        <title>Sphingomonas sp. strain CSW-10.</title>
        <authorList>
            <person name="Chen W.-M."/>
        </authorList>
    </citation>
    <scope>NUCLEOTIDE SEQUENCE [LARGE SCALE GENOMIC DNA]</scope>
    <source>
        <strain evidence="6">CCP-1</strain>
    </source>
</reference>
<dbReference type="RefSeq" id="WP_161767514.1">
    <property type="nucleotide sequence ID" value="NZ_JAAATW010000003.1"/>
</dbReference>
<comment type="caution">
    <text evidence="5">The sequence shown here is derived from an EMBL/GenBank/DDBJ whole genome shotgun (WGS) entry which is preliminary data.</text>
</comment>
<gene>
    <name evidence="5" type="ORF">GU920_12955</name>
</gene>
<dbReference type="Pfam" id="PF00561">
    <property type="entry name" value="Abhydrolase_1"/>
    <property type="match status" value="1"/>
</dbReference>
<dbReference type="Gene3D" id="3.40.50.1820">
    <property type="entry name" value="alpha/beta hydrolase"/>
    <property type="match status" value="1"/>
</dbReference>
<dbReference type="GO" id="GO:0016787">
    <property type="term" value="F:hydrolase activity"/>
    <property type="evidence" value="ECO:0007669"/>
    <property type="project" value="UniProtKB-KW"/>
</dbReference>
<keyword evidence="2" id="KW-0442">Lipid degradation</keyword>
<dbReference type="SUPFAM" id="SSF53474">
    <property type="entry name" value="alpha/beta-Hydrolases"/>
    <property type="match status" value="1"/>
</dbReference>
<accession>A0ABW9Y790</accession>
<feature type="domain" description="AB hydrolase-1" evidence="4">
    <location>
        <begin position="99"/>
        <end position="193"/>
    </location>
</feature>
<keyword evidence="1 5" id="KW-0378">Hydrolase</keyword>
<organism evidence="5 6">
    <name type="scientific">Paragemmobacter ruber</name>
    <dbReference type="NCBI Taxonomy" id="1985673"/>
    <lineage>
        <taxon>Bacteria</taxon>
        <taxon>Pseudomonadati</taxon>
        <taxon>Pseudomonadota</taxon>
        <taxon>Alphaproteobacteria</taxon>
        <taxon>Rhodobacterales</taxon>
        <taxon>Paracoccaceae</taxon>
        <taxon>Paragemmobacter</taxon>
    </lineage>
</organism>